<dbReference type="Gene3D" id="1.10.510.10">
    <property type="entry name" value="Transferase(Phosphotransferase) domain 1"/>
    <property type="match status" value="1"/>
</dbReference>
<evidence type="ECO:0000256" key="2">
    <source>
        <dbReference type="ARBA" id="ARBA00022741"/>
    </source>
</evidence>
<dbReference type="PANTHER" id="PTHR43289:SF34">
    <property type="entry name" value="SERINE_THREONINE-PROTEIN KINASE YBDM-RELATED"/>
    <property type="match status" value="1"/>
</dbReference>
<accession>A0A1D7Y840</accession>
<keyword evidence="6" id="KW-0723">Serine/threonine-protein kinase</keyword>
<feature type="compositionally biased region" description="Low complexity" evidence="5">
    <location>
        <begin position="176"/>
        <end position="189"/>
    </location>
</feature>
<proteinExistence type="predicted"/>
<dbReference type="EMBL" id="CP017248">
    <property type="protein sequence ID" value="AOR31775.1"/>
    <property type="molecule type" value="Genomic_DNA"/>
</dbReference>
<sequence>MAAGEVPGRAAKTQRREGPYHLITALDDPRTRVPVPERRYIARSGDGQHTVLLSLPLSGSDPRPFLTEADASRYLLGPCALPATALAGPDEPAWCSRPYLPALPLPTALAVHGGPLPERTVRALGVALAETLAVVHGQGLTFAGVSPAAVLLAADGPRLSCFGAVRAAAPDGASRSGLPGLEPGSLPPEQASGGRPQPLGDVYALGATLAYAATGYTTPERDELPAAFRAVIARCLSRDPGNRPQPAELIDALGGDTGTESRATAHGRLPGRVIAALAHQSAAVLMAEIPHEAAPASPADPIPHSN</sequence>
<reference evidence="7" key="1">
    <citation type="submission" date="2016-09" db="EMBL/GenBank/DDBJ databases">
        <title>Streptomyces puniciscabiei strain:TW1S1 Genome sequencing and assembly.</title>
        <authorList>
            <person name="Kim M.-K."/>
            <person name="Kim S.B."/>
        </authorList>
    </citation>
    <scope>NUCLEOTIDE SEQUENCE [LARGE SCALE GENOMIC DNA]</scope>
    <source>
        <strain evidence="7">TW1S1</strain>
    </source>
</reference>
<evidence type="ECO:0000256" key="5">
    <source>
        <dbReference type="SAM" id="MobiDB-lite"/>
    </source>
</evidence>
<protein>
    <submittedName>
        <fullName evidence="6">Serine/threonine protein kinase</fullName>
    </submittedName>
</protein>
<keyword evidence="7" id="KW-1185">Reference proteome</keyword>
<dbReference type="PANTHER" id="PTHR43289">
    <property type="entry name" value="MITOGEN-ACTIVATED PROTEIN KINASE KINASE KINASE 20-RELATED"/>
    <property type="match status" value="1"/>
</dbReference>
<dbReference type="SUPFAM" id="SSF56112">
    <property type="entry name" value="Protein kinase-like (PK-like)"/>
    <property type="match status" value="1"/>
</dbReference>
<dbReference type="InterPro" id="IPR011009">
    <property type="entry name" value="Kinase-like_dom_sf"/>
</dbReference>
<dbReference type="RefSeq" id="WP_069778415.1">
    <property type="nucleotide sequence ID" value="NZ_CP017248.1"/>
</dbReference>
<evidence type="ECO:0000313" key="6">
    <source>
        <dbReference type="EMBL" id="AOR31775.1"/>
    </source>
</evidence>
<dbReference type="AlphaFoldDB" id="A0A1D7Y840"/>
<evidence type="ECO:0000256" key="3">
    <source>
        <dbReference type="ARBA" id="ARBA00022777"/>
    </source>
</evidence>
<feature type="region of interest" description="Disordered" evidence="5">
    <location>
        <begin position="172"/>
        <end position="196"/>
    </location>
</feature>
<evidence type="ECO:0000256" key="4">
    <source>
        <dbReference type="ARBA" id="ARBA00022840"/>
    </source>
</evidence>
<dbReference type="Proteomes" id="UP000094960">
    <property type="component" value="Chromosome"/>
</dbReference>
<evidence type="ECO:0000313" key="7">
    <source>
        <dbReference type="Proteomes" id="UP000094960"/>
    </source>
</evidence>
<name>A0A1D7Y840_9ACTN</name>
<keyword evidence="2" id="KW-0547">Nucleotide-binding</keyword>
<keyword evidence="3 6" id="KW-0418">Kinase</keyword>
<gene>
    <name evidence="6" type="ORF">BFF78_12585</name>
</gene>
<organism evidence="6 7">
    <name type="scientific">Streptomyces fodineus</name>
    <dbReference type="NCBI Taxonomy" id="1904616"/>
    <lineage>
        <taxon>Bacteria</taxon>
        <taxon>Bacillati</taxon>
        <taxon>Actinomycetota</taxon>
        <taxon>Actinomycetes</taxon>
        <taxon>Kitasatosporales</taxon>
        <taxon>Streptomycetaceae</taxon>
        <taxon>Streptomyces</taxon>
    </lineage>
</organism>
<feature type="region of interest" description="Disordered" evidence="5">
    <location>
        <begin position="239"/>
        <end position="264"/>
    </location>
</feature>
<evidence type="ECO:0000256" key="1">
    <source>
        <dbReference type="ARBA" id="ARBA00022679"/>
    </source>
</evidence>
<keyword evidence="1" id="KW-0808">Transferase</keyword>
<dbReference type="KEGG" id="spun:BFF78_12585"/>
<keyword evidence="4" id="KW-0067">ATP-binding</keyword>
<dbReference type="GO" id="GO:0005524">
    <property type="term" value="F:ATP binding"/>
    <property type="evidence" value="ECO:0007669"/>
    <property type="project" value="UniProtKB-KW"/>
</dbReference>
<dbReference type="GO" id="GO:0004674">
    <property type="term" value="F:protein serine/threonine kinase activity"/>
    <property type="evidence" value="ECO:0007669"/>
    <property type="project" value="UniProtKB-KW"/>
</dbReference>